<dbReference type="RefSeq" id="WP_101467203.1">
    <property type="nucleotide sequence ID" value="NZ_PJMW01000002.1"/>
</dbReference>
<dbReference type="PANTHER" id="PTHR43157">
    <property type="entry name" value="PHOSPHATIDYLINOSITOL-GLYCAN BIOSYNTHESIS CLASS F PROTEIN-RELATED"/>
    <property type="match status" value="1"/>
</dbReference>
<feature type="compositionally biased region" description="Polar residues" evidence="2">
    <location>
        <begin position="1"/>
        <end position="15"/>
    </location>
</feature>
<keyword evidence="1" id="KW-0560">Oxidoreductase</keyword>
<dbReference type="PRINTS" id="PR00081">
    <property type="entry name" value="GDHRDH"/>
</dbReference>
<proteinExistence type="predicted"/>
<feature type="region of interest" description="Disordered" evidence="2">
    <location>
        <begin position="1"/>
        <end position="22"/>
    </location>
</feature>
<name>A0A2N3VIS0_9NOCA</name>
<keyword evidence="4" id="KW-1185">Reference proteome</keyword>
<sequence>MSTPTNDGSQAQPLSIVTGGTDGIGKEVARELARQGKRVWIIGRNEAKGAAAEAELRQAGDVRFVAADLGVMAQVRALSDKILAETDEVESLVHSAGILKIEHALNSDGIEQNFAINYLGRFLLTERLLPALTKGRARVVDIAAAGMNKMVFDLDSLPGIPELSPFKTFTPSQAANDVWVQDLAARVEGTGVVVTGVMPGMVETDIRLNDANGFLIKLTDSPLLKPLLRKFILISPATAAITPVWLATDPPASANGGFFGPKKKVITVKPDPEDPALQQKLRETSLRLVGGAL</sequence>
<dbReference type="PANTHER" id="PTHR43157:SF31">
    <property type="entry name" value="PHOSPHATIDYLINOSITOL-GLYCAN BIOSYNTHESIS CLASS F PROTEIN"/>
    <property type="match status" value="1"/>
</dbReference>
<evidence type="ECO:0000313" key="3">
    <source>
        <dbReference type="EMBL" id="PKV81485.1"/>
    </source>
</evidence>
<gene>
    <name evidence="3" type="ORF">ATK86_5952</name>
</gene>
<protein>
    <submittedName>
        <fullName evidence="3">NAD(P)-dependent dehydrogenase (Short-subunit alcohol dehydrogenase family)</fullName>
    </submittedName>
</protein>
<dbReference type="OrthoDB" id="3237043at2"/>
<reference evidence="3 4" key="1">
    <citation type="submission" date="2017-12" db="EMBL/GenBank/DDBJ databases">
        <title>Sequencing the genomes of 1000 Actinobacteria strains.</title>
        <authorList>
            <person name="Klenk H.-P."/>
        </authorList>
    </citation>
    <scope>NUCLEOTIDE SEQUENCE [LARGE SCALE GENOMIC DNA]</scope>
    <source>
        <strain evidence="3 4">DSM 44489</strain>
    </source>
</reference>
<dbReference type="Pfam" id="PF00106">
    <property type="entry name" value="adh_short"/>
    <property type="match status" value="1"/>
</dbReference>
<evidence type="ECO:0000256" key="1">
    <source>
        <dbReference type="ARBA" id="ARBA00023002"/>
    </source>
</evidence>
<dbReference type="Gene3D" id="3.40.50.720">
    <property type="entry name" value="NAD(P)-binding Rossmann-like Domain"/>
    <property type="match status" value="1"/>
</dbReference>
<evidence type="ECO:0000313" key="4">
    <source>
        <dbReference type="Proteomes" id="UP000233766"/>
    </source>
</evidence>
<evidence type="ECO:0000256" key="2">
    <source>
        <dbReference type="SAM" id="MobiDB-lite"/>
    </source>
</evidence>
<dbReference type="InterPro" id="IPR036291">
    <property type="entry name" value="NAD(P)-bd_dom_sf"/>
</dbReference>
<dbReference type="GO" id="GO:0016491">
    <property type="term" value="F:oxidoreductase activity"/>
    <property type="evidence" value="ECO:0007669"/>
    <property type="project" value="UniProtKB-KW"/>
</dbReference>
<comment type="caution">
    <text evidence="3">The sequence shown here is derived from an EMBL/GenBank/DDBJ whole genome shotgun (WGS) entry which is preliminary data.</text>
</comment>
<accession>A0A2N3VIS0</accession>
<organism evidence="3 4">
    <name type="scientific">Nocardia fluminea</name>
    <dbReference type="NCBI Taxonomy" id="134984"/>
    <lineage>
        <taxon>Bacteria</taxon>
        <taxon>Bacillati</taxon>
        <taxon>Actinomycetota</taxon>
        <taxon>Actinomycetes</taxon>
        <taxon>Mycobacteriales</taxon>
        <taxon>Nocardiaceae</taxon>
        <taxon>Nocardia</taxon>
    </lineage>
</organism>
<dbReference type="SUPFAM" id="SSF51735">
    <property type="entry name" value="NAD(P)-binding Rossmann-fold domains"/>
    <property type="match status" value="1"/>
</dbReference>
<dbReference type="InterPro" id="IPR002347">
    <property type="entry name" value="SDR_fam"/>
</dbReference>
<dbReference type="Proteomes" id="UP000233766">
    <property type="component" value="Unassembled WGS sequence"/>
</dbReference>
<dbReference type="AlphaFoldDB" id="A0A2N3VIS0"/>
<dbReference type="EMBL" id="PJMW01000002">
    <property type="protein sequence ID" value="PKV81485.1"/>
    <property type="molecule type" value="Genomic_DNA"/>
</dbReference>